<organism evidence="3 4">
    <name type="scientific">Variimorphobacter saccharofermentans</name>
    <dbReference type="NCBI Taxonomy" id="2755051"/>
    <lineage>
        <taxon>Bacteria</taxon>
        <taxon>Bacillati</taxon>
        <taxon>Bacillota</taxon>
        <taxon>Clostridia</taxon>
        <taxon>Lachnospirales</taxon>
        <taxon>Lachnospiraceae</taxon>
        <taxon>Variimorphobacter</taxon>
    </lineage>
</organism>
<feature type="compositionally biased region" description="Basic and acidic residues" evidence="1">
    <location>
        <begin position="20"/>
        <end position="30"/>
    </location>
</feature>
<reference evidence="3 4" key="1">
    <citation type="submission" date="2020-07" db="EMBL/GenBank/DDBJ databases">
        <title>Characterization and genome sequencing of isolate MD1, a novel member within the family Lachnospiraceae.</title>
        <authorList>
            <person name="Rettenmaier R."/>
            <person name="Di Bello L."/>
            <person name="Zinser C."/>
            <person name="Scheitz K."/>
            <person name="Liebl W."/>
            <person name="Zverlov V."/>
        </authorList>
    </citation>
    <scope>NUCLEOTIDE SEQUENCE [LARGE SCALE GENOMIC DNA]</scope>
    <source>
        <strain evidence="3 4">MD1</strain>
    </source>
</reference>
<feature type="domain" description="Flagellar protein FlgJ N-terminal" evidence="2">
    <location>
        <begin position="56"/>
        <end position="102"/>
    </location>
</feature>
<gene>
    <name evidence="3" type="ORF">H0486_01425</name>
</gene>
<name>A0A839JV54_9FIRM</name>
<feature type="region of interest" description="Disordered" evidence="1">
    <location>
        <begin position="17"/>
        <end position="36"/>
    </location>
</feature>
<dbReference type="Pfam" id="PF10135">
    <property type="entry name" value="Rod-binding"/>
    <property type="match status" value="1"/>
</dbReference>
<evidence type="ECO:0000313" key="4">
    <source>
        <dbReference type="Proteomes" id="UP000574276"/>
    </source>
</evidence>
<dbReference type="InterPro" id="IPR019301">
    <property type="entry name" value="Flagellar_prot_FlgJ_N"/>
</dbReference>
<dbReference type="RefSeq" id="WP_228351329.1">
    <property type="nucleotide sequence ID" value="NZ_JACEGA010000001.1"/>
</dbReference>
<sequence>MSISIGSNYSVTAAMAQSKAKTENLEDKLNNKSASDEELMEACKSFEAYMLEQVFKGMEKTVLKDEEEDDPYLNQFGDILYEEYAKAATENEGIGLAKMLYESMKRTS</sequence>
<proteinExistence type="predicted"/>
<evidence type="ECO:0000256" key="1">
    <source>
        <dbReference type="SAM" id="MobiDB-lite"/>
    </source>
</evidence>
<accession>A0A839JV54</accession>
<keyword evidence="4" id="KW-1185">Reference proteome</keyword>
<protein>
    <submittedName>
        <fullName evidence="3">Rod-binding protein</fullName>
    </submittedName>
</protein>
<evidence type="ECO:0000313" key="3">
    <source>
        <dbReference type="EMBL" id="MBB2181555.1"/>
    </source>
</evidence>
<dbReference type="EMBL" id="JACEGA010000001">
    <property type="protein sequence ID" value="MBB2181555.1"/>
    <property type="molecule type" value="Genomic_DNA"/>
</dbReference>
<evidence type="ECO:0000259" key="2">
    <source>
        <dbReference type="Pfam" id="PF10135"/>
    </source>
</evidence>
<dbReference type="Proteomes" id="UP000574276">
    <property type="component" value="Unassembled WGS sequence"/>
</dbReference>
<comment type="caution">
    <text evidence="3">The sequence shown here is derived from an EMBL/GenBank/DDBJ whole genome shotgun (WGS) entry which is preliminary data.</text>
</comment>
<dbReference type="AlphaFoldDB" id="A0A839JV54"/>